<dbReference type="Proteomes" id="UP000078348">
    <property type="component" value="Unassembled WGS sequence"/>
</dbReference>
<dbReference type="EC" id="5.2.1.8" evidence="2"/>
<evidence type="ECO:0000256" key="1">
    <source>
        <dbReference type="ARBA" id="ARBA00000971"/>
    </source>
</evidence>
<dbReference type="SMART" id="SM00320">
    <property type="entry name" value="WD40"/>
    <property type="match status" value="3"/>
</dbReference>
<feature type="domain" description="PPIase cyclophilin-type" evidence="9">
    <location>
        <begin position="535"/>
        <end position="690"/>
    </location>
</feature>
<evidence type="ECO:0000256" key="7">
    <source>
        <dbReference type="PROSITE-ProRule" id="PRU00221"/>
    </source>
</evidence>
<evidence type="ECO:0000256" key="2">
    <source>
        <dbReference type="ARBA" id="ARBA00013194"/>
    </source>
</evidence>
<dbReference type="Pfam" id="PF00400">
    <property type="entry name" value="WD40"/>
    <property type="match status" value="2"/>
</dbReference>
<accession>A0A196SDE6</accession>
<dbReference type="GO" id="GO:0003755">
    <property type="term" value="F:peptidyl-prolyl cis-trans isomerase activity"/>
    <property type="evidence" value="ECO:0007669"/>
    <property type="project" value="UniProtKB-KW"/>
</dbReference>
<dbReference type="AlphaFoldDB" id="A0A196SDE6"/>
<feature type="compositionally biased region" description="Basic and acidic residues" evidence="8">
    <location>
        <begin position="465"/>
        <end position="477"/>
    </location>
</feature>
<comment type="caution">
    <text evidence="10">The sequence shown here is derived from an EMBL/GenBank/DDBJ whole genome shotgun (WGS) entry which is preliminary data.</text>
</comment>
<sequence>MEGDTIDLTKLNKEQLDSECRKRNLPTGGTTNEVIKRLTVAIEIAKNQKQEEKKEMEAPKETPAEEDDSDDDIGPMPMKPSEPKEEKKEEPAPKESYELSDLPCAAMYEKSYTHPSHVLFTCVTPKTDFVYTASINGSVKIWKKFPTGIEFVKHFYAHKAPITSLVSSFNGLFVASVSEDQTIKIFDVEAFDLVRIISLDYIPGPATWVYNKDMQTPLLAVSNSVTHDINVYDIDESSIKYAFKYHKSPIVGVVYNEAKDYVISLDKSGEFNYWQPLDGTVPKQHLKYRFQVTTDLIVLKKNAVAPLSLSISRSGELMGVFAADWKLYIFGVSTGKLLCVADESLDQYKEALERNELAVDTFHFNKKMKTELLIQEKAKNEGLDSPINCVFDRSDKFVVFGSFVGIKIVEVATGKAEVVMGEVENTERFMNVSLFQGIARVSSQLRNSLKKAKKETAKSVEAAQEEMKKKRFDGGKDDESDPSIFATSFEKRRFYIFTRREPDADAAEPRDVINEKEVVEDDILKEEGEAPKHFMAKRVVLHTTQGDIELELWEKIAPLAVENFSNLCRDGYYENVIFHRVIKGFMIQGGDPTGTGYGGESMWKRPFEDEIVRGVTFDKPFLLAMANAGRCTNNSQFFITTVPTPWLDGKHTIFGKVLKGQSVVKDIERTRVQGENGRPFDDIKIISADVFTS</sequence>
<dbReference type="SUPFAM" id="SSF50891">
    <property type="entry name" value="Cyclophilin-like"/>
    <property type="match status" value="1"/>
</dbReference>
<name>A0A196SDE6_BLAHN</name>
<keyword evidence="3 7" id="KW-0853">WD repeat</keyword>
<evidence type="ECO:0000256" key="8">
    <source>
        <dbReference type="SAM" id="MobiDB-lite"/>
    </source>
</evidence>
<dbReference type="Gene3D" id="1.10.720.30">
    <property type="entry name" value="SAP domain"/>
    <property type="match status" value="1"/>
</dbReference>
<protein>
    <recommendedName>
        <fullName evidence="2">peptidylprolyl isomerase</fullName>
        <ecNumber evidence="2">5.2.1.8</ecNumber>
    </recommendedName>
</protein>
<evidence type="ECO:0000256" key="3">
    <source>
        <dbReference type="ARBA" id="ARBA00022574"/>
    </source>
</evidence>
<dbReference type="InterPro" id="IPR036322">
    <property type="entry name" value="WD40_repeat_dom_sf"/>
</dbReference>
<dbReference type="InterPro" id="IPR015943">
    <property type="entry name" value="WD40/YVTN_repeat-like_dom_sf"/>
</dbReference>
<keyword evidence="6 10" id="KW-0413">Isomerase</keyword>
<feature type="region of interest" description="Disordered" evidence="8">
    <location>
        <begin position="452"/>
        <end position="480"/>
    </location>
</feature>
<dbReference type="Pfam" id="PF00160">
    <property type="entry name" value="Pro_isomerase"/>
    <property type="match status" value="1"/>
</dbReference>
<dbReference type="Gene3D" id="2.40.100.10">
    <property type="entry name" value="Cyclophilin-like"/>
    <property type="match status" value="1"/>
</dbReference>
<feature type="compositionally biased region" description="Basic and acidic residues" evidence="8">
    <location>
        <begin position="46"/>
        <end position="63"/>
    </location>
</feature>
<evidence type="ECO:0000313" key="11">
    <source>
        <dbReference type="Proteomes" id="UP000078348"/>
    </source>
</evidence>
<evidence type="ECO:0000259" key="9">
    <source>
        <dbReference type="PROSITE" id="PS50072"/>
    </source>
</evidence>
<feature type="region of interest" description="Disordered" evidence="8">
    <location>
        <begin position="1"/>
        <end position="96"/>
    </location>
</feature>
<comment type="catalytic activity">
    <reaction evidence="1">
        <text>[protein]-peptidylproline (omega=180) = [protein]-peptidylproline (omega=0)</text>
        <dbReference type="Rhea" id="RHEA:16237"/>
        <dbReference type="Rhea" id="RHEA-COMP:10747"/>
        <dbReference type="Rhea" id="RHEA-COMP:10748"/>
        <dbReference type="ChEBI" id="CHEBI:83833"/>
        <dbReference type="ChEBI" id="CHEBI:83834"/>
        <dbReference type="EC" id="5.2.1.8"/>
    </reaction>
</comment>
<dbReference type="PROSITE" id="PS50082">
    <property type="entry name" value="WD_REPEATS_2"/>
    <property type="match status" value="1"/>
</dbReference>
<feature type="compositionally biased region" description="Basic and acidic residues" evidence="8">
    <location>
        <begin position="81"/>
        <end position="96"/>
    </location>
</feature>
<dbReference type="OrthoDB" id="10264753at2759"/>
<keyword evidence="4" id="KW-0677">Repeat</keyword>
<evidence type="ECO:0000256" key="4">
    <source>
        <dbReference type="ARBA" id="ARBA00022737"/>
    </source>
</evidence>
<feature type="compositionally biased region" description="Basic and acidic residues" evidence="8">
    <location>
        <begin position="10"/>
        <end position="22"/>
    </location>
</feature>
<dbReference type="InterPro" id="IPR044666">
    <property type="entry name" value="Cyclophilin_A-like"/>
</dbReference>
<proteinExistence type="predicted"/>
<evidence type="ECO:0000313" key="10">
    <source>
        <dbReference type="EMBL" id="OAO15033.1"/>
    </source>
</evidence>
<dbReference type="EMBL" id="LXWW01000183">
    <property type="protein sequence ID" value="OAO15033.1"/>
    <property type="molecule type" value="Genomic_DNA"/>
</dbReference>
<dbReference type="PROSITE" id="PS00170">
    <property type="entry name" value="CSA_PPIASE_1"/>
    <property type="match status" value="1"/>
</dbReference>
<dbReference type="InterPro" id="IPR020892">
    <property type="entry name" value="Cyclophilin-type_PPIase_CS"/>
</dbReference>
<dbReference type="GO" id="GO:0006457">
    <property type="term" value="P:protein folding"/>
    <property type="evidence" value="ECO:0007669"/>
    <property type="project" value="InterPro"/>
</dbReference>
<dbReference type="STRING" id="478820.A0A196SDE6"/>
<dbReference type="InterPro" id="IPR029000">
    <property type="entry name" value="Cyclophilin-like_dom_sf"/>
</dbReference>
<gene>
    <name evidence="10" type="ORF">AV274_3249</name>
</gene>
<feature type="compositionally biased region" description="Acidic residues" evidence="8">
    <location>
        <begin position="64"/>
        <end position="73"/>
    </location>
</feature>
<keyword evidence="11" id="KW-1185">Reference proteome</keyword>
<dbReference type="GO" id="GO:0005634">
    <property type="term" value="C:nucleus"/>
    <property type="evidence" value="ECO:0007669"/>
    <property type="project" value="UniProtKB-ARBA"/>
</dbReference>
<organism evidence="10 11">
    <name type="scientific">Blastocystis sp. subtype 1 (strain ATCC 50177 / NandII)</name>
    <dbReference type="NCBI Taxonomy" id="478820"/>
    <lineage>
        <taxon>Eukaryota</taxon>
        <taxon>Sar</taxon>
        <taxon>Stramenopiles</taxon>
        <taxon>Bigyra</taxon>
        <taxon>Opalozoa</taxon>
        <taxon>Opalinata</taxon>
        <taxon>Blastocystidae</taxon>
        <taxon>Blastocystis</taxon>
    </lineage>
</organism>
<dbReference type="InterPro" id="IPR001680">
    <property type="entry name" value="WD40_rpt"/>
</dbReference>
<dbReference type="SUPFAM" id="SSF50978">
    <property type="entry name" value="WD40 repeat-like"/>
    <property type="match status" value="1"/>
</dbReference>
<feature type="repeat" description="WD" evidence="7">
    <location>
        <begin position="155"/>
        <end position="196"/>
    </location>
</feature>
<keyword evidence="5" id="KW-0697">Rotamase</keyword>
<dbReference type="Gene3D" id="2.130.10.10">
    <property type="entry name" value="YVTN repeat-like/Quinoprotein amine dehydrogenase"/>
    <property type="match status" value="1"/>
</dbReference>
<evidence type="ECO:0000256" key="5">
    <source>
        <dbReference type="ARBA" id="ARBA00023110"/>
    </source>
</evidence>
<dbReference type="PANTHER" id="PTHR45625">
    <property type="entry name" value="PEPTIDYL-PROLYL CIS-TRANS ISOMERASE-RELATED"/>
    <property type="match status" value="1"/>
</dbReference>
<dbReference type="PROSITE" id="PS50072">
    <property type="entry name" value="CSA_PPIASE_2"/>
    <property type="match status" value="1"/>
</dbReference>
<reference evidence="10 11" key="1">
    <citation type="submission" date="2016-05" db="EMBL/GenBank/DDBJ databases">
        <title>Nuclear genome of Blastocystis sp. subtype 1 NandII.</title>
        <authorList>
            <person name="Gentekaki E."/>
            <person name="Curtis B."/>
            <person name="Stairs C."/>
            <person name="Eme L."/>
            <person name="Herman E."/>
            <person name="Klimes V."/>
            <person name="Arias M.C."/>
            <person name="Elias M."/>
            <person name="Hilliou F."/>
            <person name="Klute M."/>
            <person name="Malik S.-B."/>
            <person name="Pightling A."/>
            <person name="Rachubinski R."/>
            <person name="Salas D."/>
            <person name="Schlacht A."/>
            <person name="Suga H."/>
            <person name="Archibald J."/>
            <person name="Ball S.G."/>
            <person name="Clark G."/>
            <person name="Dacks J."/>
            <person name="Van Der Giezen M."/>
            <person name="Tsaousis A."/>
            <person name="Roger A."/>
        </authorList>
    </citation>
    <scope>NUCLEOTIDE SEQUENCE [LARGE SCALE GENOMIC DNA]</scope>
    <source>
        <strain evidence="11">ATCC 50177 / NandII</strain>
    </source>
</reference>
<dbReference type="PRINTS" id="PR00153">
    <property type="entry name" value="CSAPPISMRASE"/>
</dbReference>
<dbReference type="FunFam" id="2.40.100.10:FF:000003">
    <property type="entry name" value="Peptidylprolyl isomerase domain and WD repeat-containing 1"/>
    <property type="match status" value="1"/>
</dbReference>
<dbReference type="InterPro" id="IPR002130">
    <property type="entry name" value="Cyclophilin-type_PPIase_dom"/>
</dbReference>
<dbReference type="InterPro" id="IPR036361">
    <property type="entry name" value="SAP_dom_sf"/>
</dbReference>
<dbReference type="PANTHER" id="PTHR45625:SF4">
    <property type="entry name" value="PEPTIDYLPROLYL ISOMERASE DOMAIN AND WD REPEAT-CONTAINING PROTEIN 1"/>
    <property type="match status" value="1"/>
</dbReference>
<evidence type="ECO:0000256" key="6">
    <source>
        <dbReference type="ARBA" id="ARBA00023235"/>
    </source>
</evidence>